<comment type="caution">
    <text evidence="6">The sequence shown here is derived from an EMBL/GenBank/DDBJ whole genome shotgun (WGS) entry which is preliminary data.</text>
</comment>
<evidence type="ECO:0000313" key="7">
    <source>
        <dbReference type="Proteomes" id="UP000003330"/>
    </source>
</evidence>
<dbReference type="InterPro" id="IPR005119">
    <property type="entry name" value="LysR_subst-bd"/>
</dbReference>
<evidence type="ECO:0000256" key="3">
    <source>
        <dbReference type="ARBA" id="ARBA00023125"/>
    </source>
</evidence>
<gene>
    <name evidence="6" type="ORF">STRIC_2301</name>
</gene>
<comment type="similarity">
    <text evidence="1">Belongs to the LysR transcriptional regulatory family.</text>
</comment>
<dbReference type="SUPFAM" id="SSF46785">
    <property type="entry name" value="Winged helix' DNA-binding domain"/>
    <property type="match status" value="1"/>
</dbReference>
<dbReference type="Gene3D" id="1.10.10.10">
    <property type="entry name" value="Winged helix-like DNA-binding domain superfamily/Winged helix DNA-binding domain"/>
    <property type="match status" value="1"/>
</dbReference>
<keyword evidence="4" id="KW-0804">Transcription</keyword>
<evidence type="ECO:0000256" key="4">
    <source>
        <dbReference type="ARBA" id="ARBA00023163"/>
    </source>
</evidence>
<dbReference type="InterPro" id="IPR036390">
    <property type="entry name" value="WH_DNA-bd_sf"/>
</dbReference>
<dbReference type="EMBL" id="AEUX02000005">
    <property type="protein sequence ID" value="EHI70063.1"/>
    <property type="molecule type" value="Genomic_DNA"/>
</dbReference>
<evidence type="ECO:0000256" key="1">
    <source>
        <dbReference type="ARBA" id="ARBA00009437"/>
    </source>
</evidence>
<dbReference type="InterPro" id="IPR036388">
    <property type="entry name" value="WH-like_DNA-bd_sf"/>
</dbReference>
<protein>
    <submittedName>
        <fullName evidence="6">LysR substrate binding domain protein</fullName>
    </submittedName>
</protein>
<dbReference type="GO" id="GO:0005829">
    <property type="term" value="C:cytosol"/>
    <property type="evidence" value="ECO:0007669"/>
    <property type="project" value="TreeGrafter"/>
</dbReference>
<accession>G5K1P3</accession>
<organism evidence="6 7">
    <name type="scientific">Streptococcus ictaluri 707-05</name>
    <dbReference type="NCBI Taxonomy" id="764299"/>
    <lineage>
        <taxon>Bacteria</taxon>
        <taxon>Bacillati</taxon>
        <taxon>Bacillota</taxon>
        <taxon>Bacilli</taxon>
        <taxon>Lactobacillales</taxon>
        <taxon>Streptococcaceae</taxon>
        <taxon>Streptococcus</taxon>
    </lineage>
</organism>
<reference evidence="6 7" key="1">
    <citation type="journal article" date="2014" name="Int. J. Syst. Evol. Microbiol.">
        <title>Phylogenomics and the dynamic genome evolution of the genus Streptococcus.</title>
        <authorList>
            <consortium name="The Broad Institute Genome Sequencing Platform"/>
            <person name="Richards V.P."/>
            <person name="Palmer S.R."/>
            <person name="Pavinski Bitar P.D."/>
            <person name="Qin X."/>
            <person name="Weinstock G.M."/>
            <person name="Highlander S.K."/>
            <person name="Town C.D."/>
            <person name="Burne R.A."/>
            <person name="Stanhope M.J."/>
        </authorList>
    </citation>
    <scope>NUCLEOTIDE SEQUENCE [LARGE SCALE GENOMIC DNA]</scope>
    <source>
        <strain evidence="6 7">707-05</strain>
    </source>
</reference>
<dbReference type="InterPro" id="IPR050950">
    <property type="entry name" value="HTH-type_LysR_regulators"/>
</dbReference>
<feature type="domain" description="HTH lysR-type" evidence="5">
    <location>
        <begin position="1"/>
        <end position="59"/>
    </location>
</feature>
<dbReference type="STRING" id="764299.STRIC_2301"/>
<dbReference type="SUPFAM" id="SSF53850">
    <property type="entry name" value="Periplasmic binding protein-like II"/>
    <property type="match status" value="1"/>
</dbReference>
<dbReference type="GO" id="GO:0003700">
    <property type="term" value="F:DNA-binding transcription factor activity"/>
    <property type="evidence" value="ECO:0007669"/>
    <property type="project" value="InterPro"/>
</dbReference>
<dbReference type="PROSITE" id="PS50931">
    <property type="entry name" value="HTH_LYSR"/>
    <property type="match status" value="1"/>
</dbReference>
<evidence type="ECO:0000313" key="6">
    <source>
        <dbReference type="EMBL" id="EHI70063.1"/>
    </source>
</evidence>
<dbReference type="Pfam" id="PF00126">
    <property type="entry name" value="HTH_1"/>
    <property type="match status" value="1"/>
</dbReference>
<evidence type="ECO:0000256" key="2">
    <source>
        <dbReference type="ARBA" id="ARBA00023015"/>
    </source>
</evidence>
<dbReference type="RefSeq" id="WP_008088207.1">
    <property type="nucleotide sequence ID" value="NZ_AEUX02000005.1"/>
</dbReference>
<keyword evidence="3" id="KW-0238">DNA-binding</keyword>
<dbReference type="Proteomes" id="UP000003330">
    <property type="component" value="Unassembled WGS sequence"/>
</dbReference>
<keyword evidence="7" id="KW-1185">Reference proteome</keyword>
<keyword evidence="2" id="KW-0805">Transcription regulation</keyword>
<dbReference type="OrthoDB" id="9778774at2"/>
<dbReference type="eggNOG" id="COG0583">
    <property type="taxonomic scope" value="Bacteria"/>
</dbReference>
<dbReference type="Gene3D" id="3.40.190.290">
    <property type="match status" value="1"/>
</dbReference>
<dbReference type="CDD" id="cd05466">
    <property type="entry name" value="PBP2_LTTR_substrate"/>
    <property type="match status" value="1"/>
</dbReference>
<name>G5K1P3_9STRE</name>
<dbReference type="GO" id="GO:0003677">
    <property type="term" value="F:DNA binding"/>
    <property type="evidence" value="ECO:0007669"/>
    <property type="project" value="UniProtKB-KW"/>
</dbReference>
<sequence>MQTFQKILYLETIEKHNSITSAAKELFLSQPYLSKFIKQTEEDIGITLFESNYHRTQLTYGGKRYLYYLKKIEEVEKQMTRELFLIGNNHKGEIILGINPGLASSLLGNVIPQFKKEHEGFHIKLIENNQNVSEQMVAKGELDLAVGMSPVCDDSKVSYSTIQKEELFLFVPKDSALFDVTNCGQISPFKQSLSLLENEPLILTPLEYGMGKTVARYYQKQHIKLNQVITTSTSPTAINLSLSGMGATFIPERLVSSYLDNKNCNIFRIDRLNLFAEYILIYSKDTSLSGPSIQLYNAFLKHH</sequence>
<dbReference type="PANTHER" id="PTHR30419">
    <property type="entry name" value="HTH-TYPE TRANSCRIPTIONAL REGULATOR YBHD"/>
    <property type="match status" value="1"/>
</dbReference>
<dbReference type="PANTHER" id="PTHR30419:SF8">
    <property type="entry name" value="NITROGEN ASSIMILATION TRANSCRIPTIONAL ACTIVATOR-RELATED"/>
    <property type="match status" value="1"/>
</dbReference>
<dbReference type="InterPro" id="IPR000847">
    <property type="entry name" value="LysR_HTH_N"/>
</dbReference>
<dbReference type="Pfam" id="PF03466">
    <property type="entry name" value="LysR_substrate"/>
    <property type="match status" value="1"/>
</dbReference>
<evidence type="ECO:0000259" key="5">
    <source>
        <dbReference type="PROSITE" id="PS50931"/>
    </source>
</evidence>
<dbReference type="AlphaFoldDB" id="G5K1P3"/>
<proteinExistence type="inferred from homology"/>